<evidence type="ECO:0000313" key="2">
    <source>
        <dbReference type="Proteomes" id="UP000712673"/>
    </source>
</evidence>
<reference evidence="1" key="1">
    <citation type="submission" date="2019-03" db="EMBL/GenBank/DDBJ databases">
        <title>Lake Tanganyika Metagenome-Assembled Genomes (MAGs).</title>
        <authorList>
            <person name="Tran P."/>
        </authorList>
    </citation>
    <scope>NUCLEOTIDE SEQUENCE</scope>
    <source>
        <strain evidence="1">K_DeepCast_65m_m2_066</strain>
    </source>
</reference>
<evidence type="ECO:0000313" key="1">
    <source>
        <dbReference type="EMBL" id="MBM3225580.1"/>
    </source>
</evidence>
<sequence length="609" mass="69094">MQTLYKIWNDAIGCYFFNPQHAEQRVFLTVDDDTLWKIGKNAGFALPFPSREHTAQAFITAVRDELSGYGGWPFHKPRKDEYPHFLGFLAIQVLAVFKIGEDEKWSPNAYWPCLCALLGDKISPYMPLGLEPNRHQILWREGLAHWANDLQEGRLGTISLPPPVSQGGSRRDHVGLPKSQALLTAADLAKLPRFYHEVKLEVGEDVEETFLLEKAEPLLHKPSLFRSHARQVLSDLERRLLACGQIREHLQCGNWPDAIGTARLWLTLSDHGPQEVDGGLIIDGQVLPTVRLPDILGKAQPFYAPGKTFRSLHTWYYVMILEAFQGRWEERRHAKPGEAVVLLSPRGNLWRHYKHVCYYVASEEECNMTCYYADADAPPAVQGAISLRGLPQGWCALQFHVREELSATMPDWCHVWLYAPPLQLLGGLRLARQTWMVGAGPTVHVRDRNITTVYIDGYAYDVVNHRITPQQAPLLDQPGRHIIQLEHRPWLQFKVEQEDGLPERSIAGWILQGQEWPSLVWQAQPLDNLPGAALCLQGPVVSGQEKQGTALTSPLQRQWLELARQIQGKQVGRQPHTLRQTSNTSHPLICQMQQIVKPGVPWFARKTKG</sequence>
<proteinExistence type="predicted"/>
<comment type="caution">
    <text evidence="1">The sequence shown here is derived from an EMBL/GenBank/DDBJ whole genome shotgun (WGS) entry which is preliminary data.</text>
</comment>
<dbReference type="EMBL" id="VGLS01000620">
    <property type="protein sequence ID" value="MBM3225580.1"/>
    <property type="molecule type" value="Genomic_DNA"/>
</dbReference>
<organism evidence="1 2">
    <name type="scientific">Tectimicrobiota bacterium</name>
    <dbReference type="NCBI Taxonomy" id="2528274"/>
    <lineage>
        <taxon>Bacteria</taxon>
        <taxon>Pseudomonadati</taxon>
        <taxon>Nitrospinota/Tectimicrobiota group</taxon>
        <taxon>Candidatus Tectimicrobiota</taxon>
    </lineage>
</organism>
<name>A0A937W5I6_UNCTE</name>
<gene>
    <name evidence="1" type="ORF">FJZ47_17525</name>
</gene>
<accession>A0A937W5I6</accession>
<dbReference type="Proteomes" id="UP000712673">
    <property type="component" value="Unassembled WGS sequence"/>
</dbReference>
<protein>
    <submittedName>
        <fullName evidence="1">Uncharacterized protein</fullName>
    </submittedName>
</protein>
<dbReference type="AlphaFoldDB" id="A0A937W5I6"/>